<proteinExistence type="predicted"/>
<reference evidence="1 2" key="1">
    <citation type="submission" date="2019-03" db="EMBL/GenBank/DDBJ databases">
        <title>Sequencing 23 genomes of Wallemia ichthyophaga.</title>
        <authorList>
            <person name="Gostincar C."/>
        </authorList>
    </citation>
    <scope>NUCLEOTIDE SEQUENCE [LARGE SCALE GENOMIC DNA]</scope>
    <source>
        <strain evidence="1 2">EXF-8621</strain>
    </source>
</reference>
<dbReference type="SUPFAM" id="SSF52047">
    <property type="entry name" value="RNI-like"/>
    <property type="match status" value="1"/>
</dbReference>
<sequence>MIAQKHNNKHSKTTLATLPKELIMKLVDEYRCLELGLVNRRLRSIAIDSLLTHRLYSPKAPRDRSNTLSAVQSYLRFVQVVPNTIFGDSIESLFLNLNHFTGNVRFEECGEISELIKTLPALKSVKITLEKVNQEENLAKLVGSSKCAKELTIEINDIFDDVANVFAQCILKLYPSLEVLTIHRPADAPGLAQDNLIESMNRALPDIQKTSLKKIVILNDFGTSNEMKIKETHHYLHIYKLSDGAFHRYQHFWMHGPG</sequence>
<protein>
    <recommendedName>
        <fullName evidence="3">F-box domain-containing protein</fullName>
    </recommendedName>
</protein>
<accession>A0A4T0G0I9</accession>
<gene>
    <name evidence="1" type="ORF">E3P90_04121</name>
</gene>
<organism evidence="1 2">
    <name type="scientific">Wallemia ichthyophaga</name>
    <dbReference type="NCBI Taxonomy" id="245174"/>
    <lineage>
        <taxon>Eukaryota</taxon>
        <taxon>Fungi</taxon>
        <taxon>Dikarya</taxon>
        <taxon>Basidiomycota</taxon>
        <taxon>Wallemiomycotina</taxon>
        <taxon>Wallemiomycetes</taxon>
        <taxon>Wallemiales</taxon>
        <taxon>Wallemiaceae</taxon>
        <taxon>Wallemia</taxon>
    </lineage>
</organism>
<name>A0A4T0G0I9_WALIC</name>
<comment type="caution">
    <text evidence="1">The sequence shown here is derived from an EMBL/GenBank/DDBJ whole genome shotgun (WGS) entry which is preliminary data.</text>
</comment>
<dbReference type="EMBL" id="SPOF01000108">
    <property type="protein sequence ID" value="TIB07312.1"/>
    <property type="molecule type" value="Genomic_DNA"/>
</dbReference>
<evidence type="ECO:0000313" key="1">
    <source>
        <dbReference type="EMBL" id="TIB07312.1"/>
    </source>
</evidence>
<evidence type="ECO:0000313" key="2">
    <source>
        <dbReference type="Proteomes" id="UP000306954"/>
    </source>
</evidence>
<dbReference type="Proteomes" id="UP000306954">
    <property type="component" value="Unassembled WGS sequence"/>
</dbReference>
<dbReference type="AlphaFoldDB" id="A0A4T0G0I9"/>
<evidence type="ECO:0008006" key="3">
    <source>
        <dbReference type="Google" id="ProtNLM"/>
    </source>
</evidence>